<protein>
    <submittedName>
        <fullName evidence="2">Uncharacterized protein</fullName>
    </submittedName>
</protein>
<dbReference type="Proteomes" id="UP000541969">
    <property type="component" value="Unassembled WGS sequence"/>
</dbReference>
<name>A0A853CNV6_9ACTN</name>
<accession>A0A853CNV6</accession>
<proteinExistence type="predicted"/>
<keyword evidence="1" id="KW-0472">Membrane</keyword>
<comment type="caution">
    <text evidence="2">The sequence shown here is derived from an EMBL/GenBank/DDBJ whole genome shotgun (WGS) entry which is preliminary data.</text>
</comment>
<evidence type="ECO:0000256" key="1">
    <source>
        <dbReference type="SAM" id="Phobius"/>
    </source>
</evidence>
<organism evidence="2 3">
    <name type="scientific">Petropleomorpha daqingensis</name>
    <dbReference type="NCBI Taxonomy" id="2026353"/>
    <lineage>
        <taxon>Bacteria</taxon>
        <taxon>Bacillati</taxon>
        <taxon>Actinomycetota</taxon>
        <taxon>Actinomycetes</taxon>
        <taxon>Geodermatophilales</taxon>
        <taxon>Geodermatophilaceae</taxon>
        <taxon>Petropleomorpha</taxon>
    </lineage>
</organism>
<keyword evidence="1" id="KW-0812">Transmembrane</keyword>
<sequence length="100" mass="10492">MRRALPWLLAGAGVALLVAGVAVFWLANLRPTGWTAYTADVPLRAYQSSLTLSFEGGTVLWTGQHLLGAGLAVLGLLLLAGTGGWLLGRRAGRRLAHTEG</sequence>
<evidence type="ECO:0000313" key="3">
    <source>
        <dbReference type="Proteomes" id="UP000541969"/>
    </source>
</evidence>
<dbReference type="RefSeq" id="WP_179720065.1">
    <property type="nucleotide sequence ID" value="NZ_JACBZT010000001.1"/>
</dbReference>
<evidence type="ECO:0000313" key="2">
    <source>
        <dbReference type="EMBL" id="NYJ07888.1"/>
    </source>
</evidence>
<keyword evidence="3" id="KW-1185">Reference proteome</keyword>
<dbReference type="EMBL" id="JACBZT010000001">
    <property type="protein sequence ID" value="NYJ07888.1"/>
    <property type="molecule type" value="Genomic_DNA"/>
</dbReference>
<dbReference type="AlphaFoldDB" id="A0A853CNV6"/>
<keyword evidence="1" id="KW-1133">Transmembrane helix</keyword>
<reference evidence="2 3" key="1">
    <citation type="submission" date="2020-07" db="EMBL/GenBank/DDBJ databases">
        <title>Sequencing the genomes of 1000 actinobacteria strains.</title>
        <authorList>
            <person name="Klenk H.-P."/>
        </authorList>
    </citation>
    <scope>NUCLEOTIDE SEQUENCE [LARGE SCALE GENOMIC DNA]</scope>
    <source>
        <strain evidence="2 3">DSM 104001</strain>
    </source>
</reference>
<feature type="transmembrane region" description="Helical" evidence="1">
    <location>
        <begin position="7"/>
        <end position="27"/>
    </location>
</feature>
<gene>
    <name evidence="2" type="ORF">GGQ55_004166</name>
</gene>
<feature type="transmembrane region" description="Helical" evidence="1">
    <location>
        <begin position="66"/>
        <end position="87"/>
    </location>
</feature>